<keyword evidence="2 5" id="KW-0689">Ribosomal protein</keyword>
<name>A0A1Z1M7C9_9FLOR</name>
<dbReference type="HAMAP" id="MF_00514">
    <property type="entry name" value="Ribosomal_bL35"/>
    <property type="match status" value="1"/>
</dbReference>
<dbReference type="GO" id="GO:0006412">
    <property type="term" value="P:translation"/>
    <property type="evidence" value="ECO:0007669"/>
    <property type="project" value="UniProtKB-UniRule"/>
</dbReference>
<evidence type="ECO:0000256" key="3">
    <source>
        <dbReference type="ARBA" id="ARBA00023274"/>
    </source>
</evidence>
<protein>
    <recommendedName>
        <fullName evidence="4 5">Large ribosomal subunit protein bL35c</fullName>
    </recommendedName>
</protein>
<dbReference type="PANTHER" id="PTHR33343">
    <property type="entry name" value="54S RIBOSOMAL PROTEIN BL35M"/>
    <property type="match status" value="1"/>
</dbReference>
<evidence type="ECO:0000256" key="4">
    <source>
        <dbReference type="ARBA" id="ARBA00072523"/>
    </source>
</evidence>
<keyword evidence="6" id="KW-0934">Plastid</keyword>
<dbReference type="RefSeq" id="YP_009393327.1">
    <property type="nucleotide sequence ID" value="NC_035267.1"/>
</dbReference>
<keyword evidence="6" id="KW-0150">Chloroplast</keyword>
<dbReference type="Gene3D" id="4.10.410.60">
    <property type="match status" value="1"/>
</dbReference>
<dbReference type="Pfam" id="PF01632">
    <property type="entry name" value="Ribosomal_L35p"/>
    <property type="match status" value="1"/>
</dbReference>
<geneLocation type="chloroplast" evidence="6"/>
<dbReference type="InterPro" id="IPR001706">
    <property type="entry name" value="Ribosomal_bL35"/>
</dbReference>
<dbReference type="PROSITE" id="PS00936">
    <property type="entry name" value="RIBOSOMAL_L35"/>
    <property type="match status" value="1"/>
</dbReference>
<dbReference type="NCBIfam" id="TIGR00001">
    <property type="entry name" value="rpmI_bact"/>
    <property type="match status" value="1"/>
</dbReference>
<accession>A0A1Z1M7C9</accession>
<evidence type="ECO:0000313" key="6">
    <source>
        <dbReference type="EMBL" id="ARW61889.1"/>
    </source>
</evidence>
<dbReference type="InterPro" id="IPR037229">
    <property type="entry name" value="Ribosomal_bL35_sf"/>
</dbReference>
<dbReference type="AlphaFoldDB" id="A0A1Z1M7C9"/>
<keyword evidence="3 5" id="KW-0687">Ribonucleoprotein</keyword>
<proteinExistence type="inferred from homology"/>
<organism evidence="6">
    <name type="scientific">Symphyocladiella dendroidea</name>
    <dbReference type="NCBI Taxonomy" id="2506487"/>
    <lineage>
        <taxon>Eukaryota</taxon>
        <taxon>Rhodophyta</taxon>
        <taxon>Florideophyceae</taxon>
        <taxon>Rhodymeniophycidae</taxon>
        <taxon>Ceramiales</taxon>
        <taxon>Rhodomelaceae</taxon>
        <taxon>Pterosiphonieae</taxon>
        <taxon>Symphyocladiella</taxon>
    </lineage>
</organism>
<evidence type="ECO:0000256" key="5">
    <source>
        <dbReference type="HAMAP-Rule" id="MF_00514"/>
    </source>
</evidence>
<reference evidence="6" key="1">
    <citation type="journal article" date="2017" name="J. Phycol.">
        <title>Analysis of chloroplast genomes and a supermatrix inform reclassification of the Rhodomelaceae (Rhodophyta).</title>
        <authorList>
            <person name="Diaz-Tapia P."/>
            <person name="Maggs C.A."/>
            <person name="West J.A."/>
            <person name="Verbruggen H."/>
        </authorList>
    </citation>
    <scope>NUCLEOTIDE SEQUENCE</scope>
    <source>
        <strain evidence="6">JW3780</strain>
    </source>
</reference>
<gene>
    <name evidence="5 6" type="primary">rpl35</name>
</gene>
<comment type="subcellular location">
    <subcellularLocation>
        <location evidence="5">Plastid</location>
        <location evidence="5">Chloroplast</location>
    </subcellularLocation>
</comment>
<dbReference type="GO" id="GO:0015934">
    <property type="term" value="C:large ribosomal subunit"/>
    <property type="evidence" value="ECO:0007669"/>
    <property type="project" value="TreeGrafter"/>
</dbReference>
<comment type="similarity">
    <text evidence="1 5">Belongs to the bacterial ribosomal protein bL35 family.</text>
</comment>
<dbReference type="PRINTS" id="PR00064">
    <property type="entry name" value="RIBOSOMALL35"/>
</dbReference>
<dbReference type="GO" id="GO:0009507">
    <property type="term" value="C:chloroplast"/>
    <property type="evidence" value="ECO:0007669"/>
    <property type="project" value="UniProtKB-SubCell"/>
</dbReference>
<sequence length="66" mass="7962">MYKLKTNQSICKRFKVTGNSKILKRKSCKSHLLQKKSSKRKRKLRRISIVHFYDKGNFINNLPYFN</sequence>
<dbReference type="GO" id="GO:0003735">
    <property type="term" value="F:structural constituent of ribosome"/>
    <property type="evidence" value="ECO:0007669"/>
    <property type="project" value="InterPro"/>
</dbReference>
<dbReference type="EMBL" id="MF101420">
    <property type="protein sequence ID" value="ARW61889.1"/>
    <property type="molecule type" value="Genomic_DNA"/>
</dbReference>
<dbReference type="InterPro" id="IPR021137">
    <property type="entry name" value="Ribosomal_bL35-like"/>
</dbReference>
<dbReference type="PANTHER" id="PTHR33343:SF1">
    <property type="entry name" value="LARGE RIBOSOMAL SUBUNIT PROTEIN BL35M"/>
    <property type="match status" value="1"/>
</dbReference>
<dbReference type="SUPFAM" id="SSF143034">
    <property type="entry name" value="L35p-like"/>
    <property type="match status" value="1"/>
</dbReference>
<evidence type="ECO:0000256" key="2">
    <source>
        <dbReference type="ARBA" id="ARBA00022980"/>
    </source>
</evidence>
<dbReference type="InterPro" id="IPR018265">
    <property type="entry name" value="Ribosomal_bL35_CS"/>
</dbReference>
<evidence type="ECO:0000256" key="1">
    <source>
        <dbReference type="ARBA" id="ARBA00006598"/>
    </source>
</evidence>
<dbReference type="FunFam" id="4.10.410.60:FF:000001">
    <property type="entry name" value="50S ribosomal protein L35"/>
    <property type="match status" value="1"/>
</dbReference>
<dbReference type="GeneID" id="33355001"/>